<dbReference type="EMBL" id="JACJUU010000005">
    <property type="protein sequence ID" value="MBC2769855.1"/>
    <property type="molecule type" value="Genomic_DNA"/>
</dbReference>
<comment type="caution">
    <text evidence="3">The sequence shown here is derived from an EMBL/GenBank/DDBJ whole genome shotgun (WGS) entry which is preliminary data.</text>
</comment>
<evidence type="ECO:0000256" key="2">
    <source>
        <dbReference type="SAM" id="MobiDB-lite"/>
    </source>
</evidence>
<dbReference type="Pfam" id="PF09831">
    <property type="entry name" value="DUF2058"/>
    <property type="match status" value="1"/>
</dbReference>
<reference evidence="3 4" key="1">
    <citation type="submission" date="2020-08" db="EMBL/GenBank/DDBJ databases">
        <title>Paraeoetvoesia sp. YC-7-48 draft genome sequence.</title>
        <authorList>
            <person name="Yao L."/>
        </authorList>
    </citation>
    <scope>NUCLEOTIDE SEQUENCE [LARGE SCALE GENOMIC DNA]</scope>
    <source>
        <strain evidence="4">YC-7-48</strain>
    </source>
</reference>
<evidence type="ECO:0000256" key="1">
    <source>
        <dbReference type="SAM" id="Coils"/>
    </source>
</evidence>
<evidence type="ECO:0000313" key="4">
    <source>
        <dbReference type="Proteomes" id="UP000545386"/>
    </source>
</evidence>
<evidence type="ECO:0000313" key="3">
    <source>
        <dbReference type="EMBL" id="MBC2769855.1"/>
    </source>
</evidence>
<accession>A0A842HSP7</accession>
<keyword evidence="1" id="KW-0175">Coiled coil</keyword>
<feature type="coiled-coil region" evidence="1">
    <location>
        <begin position="45"/>
        <end position="85"/>
    </location>
</feature>
<protein>
    <submittedName>
        <fullName evidence="3">DUF2058 domain-containing protein</fullName>
    </submittedName>
</protein>
<keyword evidence="4" id="KW-1185">Reference proteome</keyword>
<sequence length="214" mass="24202">MVSLQEQFLKAGLVDQKKVKKVHQDKSQQKKVARRTGEPLVDEARQAALDEQQKQRDAVRELNAKRDAEARARAIQAQIVQMVQQSRQGRGGGDIAYNFTFGTKIERIHVSATVRSQLAAGQLVIIRLGDATELVPKVVADKIAERDPSVVVRVKKPETRIDEDDPYADYKIRLFIIKGGQRHSLDLFLRRNTFNGGNVDVSNRFYPRDSGFSY</sequence>
<name>A0A842HSP7_9BURK</name>
<feature type="non-terminal residue" evidence="3">
    <location>
        <position position="214"/>
    </location>
</feature>
<feature type="region of interest" description="Disordered" evidence="2">
    <location>
        <begin position="20"/>
        <end position="39"/>
    </location>
</feature>
<dbReference type="InterPro" id="IPR018636">
    <property type="entry name" value="DUF2058"/>
</dbReference>
<gene>
    <name evidence="3" type="ORF">GTU67_08010</name>
</gene>
<proteinExistence type="predicted"/>
<dbReference type="Proteomes" id="UP000545386">
    <property type="component" value="Unassembled WGS sequence"/>
</dbReference>
<organism evidence="3 4">
    <name type="scientific">Pusillimonas minor</name>
    <dbReference type="NCBI Taxonomy" id="2697024"/>
    <lineage>
        <taxon>Bacteria</taxon>
        <taxon>Pseudomonadati</taxon>
        <taxon>Pseudomonadota</taxon>
        <taxon>Betaproteobacteria</taxon>
        <taxon>Burkholderiales</taxon>
        <taxon>Alcaligenaceae</taxon>
        <taxon>Pusillimonas</taxon>
    </lineage>
</organism>
<dbReference type="AlphaFoldDB" id="A0A842HSP7"/>